<dbReference type="AlphaFoldDB" id="A0A165I2B8"/>
<dbReference type="SUPFAM" id="SSF51735">
    <property type="entry name" value="NAD(P)-binding Rossmann-fold domains"/>
    <property type="match status" value="1"/>
</dbReference>
<evidence type="ECO:0000256" key="2">
    <source>
        <dbReference type="ARBA" id="ARBA00004760"/>
    </source>
</evidence>
<dbReference type="STRING" id="1314785.A0A165I2B8"/>
<name>A0A165I2B8_9APHY</name>
<dbReference type="Gene3D" id="3.40.50.720">
    <property type="entry name" value="NAD(P)-binding Rossmann-like Domain"/>
    <property type="match status" value="1"/>
</dbReference>
<comment type="catalytic activity">
    <reaction evidence="11">
        <text>sphinganine + NADP(+) = 3-oxosphinganine + NADPH + H(+)</text>
        <dbReference type="Rhea" id="RHEA:22640"/>
        <dbReference type="ChEBI" id="CHEBI:15378"/>
        <dbReference type="ChEBI" id="CHEBI:57783"/>
        <dbReference type="ChEBI" id="CHEBI:57817"/>
        <dbReference type="ChEBI" id="CHEBI:58299"/>
        <dbReference type="ChEBI" id="CHEBI:58349"/>
        <dbReference type="EC" id="1.1.1.102"/>
    </reaction>
    <physiologicalReaction direction="right-to-left" evidence="11">
        <dbReference type="Rhea" id="RHEA:22642"/>
    </physiologicalReaction>
</comment>
<evidence type="ECO:0000313" key="14">
    <source>
        <dbReference type="EMBL" id="KZT12500.1"/>
    </source>
</evidence>
<dbReference type="InterPro" id="IPR002347">
    <property type="entry name" value="SDR_fam"/>
</dbReference>
<evidence type="ECO:0000256" key="8">
    <source>
        <dbReference type="ARBA" id="ARBA00023098"/>
    </source>
</evidence>
<comment type="pathway">
    <text evidence="3">Sphingolipid metabolism.</text>
</comment>
<dbReference type="RefSeq" id="XP_040770010.1">
    <property type="nucleotide sequence ID" value="XM_040914034.1"/>
</dbReference>
<evidence type="ECO:0000313" key="15">
    <source>
        <dbReference type="Proteomes" id="UP000076871"/>
    </source>
</evidence>
<feature type="transmembrane region" description="Helical" evidence="13">
    <location>
        <begin position="149"/>
        <end position="167"/>
    </location>
</feature>
<evidence type="ECO:0000256" key="5">
    <source>
        <dbReference type="ARBA" id="ARBA00022857"/>
    </source>
</evidence>
<keyword evidence="13" id="KW-0472">Membrane</keyword>
<sequence>MFFRSKWDSRGRHCYITGGSSGLGLALAILLTKKGAHVSIVARNETRLKKALEDLEAVRQTSEQLLKAYSFHVNKEADAQAALEAACEPHGGSSPDVLFLCAGKSTPGFFVEQDEAAMRAGMEETFWTQAFSALTGAKRMVRRRERGKIVFVSSVLGYFSIVGYSTYSPGKFAIRGLAEALQSELMLYDIDVHICFPGTIFSPGYEEENRVKPKVTLKIEETDGGETPQVVAEALFKGVQNGDFHITYDPIGHIFRASTAGSSPRNNMFTDIIYGLIGYACANCLPSVDSSDIYDRLGCLFGDTRWIPPSDRTAENTKGIFKLAGSMTTHAMVSANDFCQ</sequence>
<keyword evidence="4" id="KW-0256">Endoplasmic reticulum</keyword>
<dbReference type="EC" id="1.1.1.102" evidence="9"/>
<evidence type="ECO:0000256" key="3">
    <source>
        <dbReference type="ARBA" id="ARBA00004991"/>
    </source>
</evidence>
<dbReference type="EMBL" id="KV427605">
    <property type="protein sequence ID" value="KZT12500.1"/>
    <property type="molecule type" value="Genomic_DNA"/>
</dbReference>
<comment type="subcellular location">
    <subcellularLocation>
        <location evidence="1">Endoplasmic reticulum</location>
    </subcellularLocation>
</comment>
<dbReference type="Proteomes" id="UP000076871">
    <property type="component" value="Unassembled WGS sequence"/>
</dbReference>
<dbReference type="OrthoDB" id="10267115at2759"/>
<comment type="function">
    <text evidence="10">Catalyzes the reduction of 3'-oxosphinganine (3-ketodihydrosphingosine/KDS) to sphinganine (dihydrosphingosine/DHS), the second step of de novo sphingolipid biosynthesis.</text>
</comment>
<keyword evidence="15" id="KW-1185">Reference proteome</keyword>
<comment type="pathway">
    <text evidence="2">Lipid metabolism; sphingolipid metabolism.</text>
</comment>
<keyword evidence="12" id="KW-0175">Coiled coil</keyword>
<evidence type="ECO:0000256" key="6">
    <source>
        <dbReference type="ARBA" id="ARBA00022919"/>
    </source>
</evidence>
<dbReference type="Pfam" id="PF00106">
    <property type="entry name" value="adh_short"/>
    <property type="match status" value="1"/>
</dbReference>
<evidence type="ECO:0000256" key="11">
    <source>
        <dbReference type="ARBA" id="ARBA00048930"/>
    </source>
</evidence>
<dbReference type="InterPro" id="IPR036291">
    <property type="entry name" value="NAD(P)-bd_dom_sf"/>
</dbReference>
<organism evidence="14 15">
    <name type="scientific">Laetiporus sulphureus 93-53</name>
    <dbReference type="NCBI Taxonomy" id="1314785"/>
    <lineage>
        <taxon>Eukaryota</taxon>
        <taxon>Fungi</taxon>
        <taxon>Dikarya</taxon>
        <taxon>Basidiomycota</taxon>
        <taxon>Agaricomycotina</taxon>
        <taxon>Agaricomycetes</taxon>
        <taxon>Polyporales</taxon>
        <taxon>Laetiporus</taxon>
    </lineage>
</organism>
<dbReference type="GO" id="GO:0030148">
    <property type="term" value="P:sphingolipid biosynthetic process"/>
    <property type="evidence" value="ECO:0007669"/>
    <property type="project" value="InterPro"/>
</dbReference>
<evidence type="ECO:0000256" key="1">
    <source>
        <dbReference type="ARBA" id="ARBA00004240"/>
    </source>
</evidence>
<keyword evidence="8" id="KW-0443">Lipid metabolism</keyword>
<dbReference type="GO" id="GO:0047560">
    <property type="term" value="F:3-dehydrosphinganine reductase activity"/>
    <property type="evidence" value="ECO:0007669"/>
    <property type="project" value="UniProtKB-EC"/>
</dbReference>
<dbReference type="GeneID" id="63831062"/>
<dbReference type="FunCoup" id="A0A165I2B8">
    <property type="interactions" value="118"/>
</dbReference>
<dbReference type="PRINTS" id="PR00081">
    <property type="entry name" value="GDHRDH"/>
</dbReference>
<keyword evidence="13" id="KW-1133">Transmembrane helix</keyword>
<evidence type="ECO:0000256" key="10">
    <source>
        <dbReference type="ARBA" id="ARBA00044737"/>
    </source>
</evidence>
<dbReference type="InParanoid" id="A0A165I2B8"/>
<keyword evidence="6" id="KW-0746">Sphingolipid metabolism</keyword>
<proteinExistence type="predicted"/>
<dbReference type="PANTHER" id="PTHR43550:SF3">
    <property type="entry name" value="3-KETODIHYDROSPHINGOSINE REDUCTASE"/>
    <property type="match status" value="1"/>
</dbReference>
<accession>A0A165I2B8</accession>
<dbReference type="GO" id="GO:0005789">
    <property type="term" value="C:endoplasmic reticulum membrane"/>
    <property type="evidence" value="ECO:0007669"/>
    <property type="project" value="TreeGrafter"/>
</dbReference>
<protein>
    <recommendedName>
        <fullName evidence="9">3-dehydrosphinganine reductase</fullName>
        <ecNumber evidence="9">1.1.1.102</ecNumber>
    </recommendedName>
</protein>
<evidence type="ECO:0000256" key="12">
    <source>
        <dbReference type="SAM" id="Coils"/>
    </source>
</evidence>
<keyword evidence="7" id="KW-0560">Oxidoreductase</keyword>
<dbReference type="CDD" id="cd08939">
    <property type="entry name" value="KDSR-like_SDR_c"/>
    <property type="match status" value="1"/>
</dbReference>
<evidence type="ECO:0000256" key="9">
    <source>
        <dbReference type="ARBA" id="ARBA00026112"/>
    </source>
</evidence>
<evidence type="ECO:0000256" key="13">
    <source>
        <dbReference type="SAM" id="Phobius"/>
    </source>
</evidence>
<keyword evidence="5" id="KW-0521">NADP</keyword>
<dbReference type="InterPro" id="IPR045022">
    <property type="entry name" value="KDSR-like"/>
</dbReference>
<dbReference type="PANTHER" id="PTHR43550">
    <property type="entry name" value="3-KETODIHYDROSPHINGOSINE REDUCTASE"/>
    <property type="match status" value="1"/>
</dbReference>
<evidence type="ECO:0000256" key="7">
    <source>
        <dbReference type="ARBA" id="ARBA00023002"/>
    </source>
</evidence>
<dbReference type="FunFam" id="3.40.50.720:FF:000468">
    <property type="entry name" value="Short-chain dehydrogenase, putative"/>
    <property type="match status" value="1"/>
</dbReference>
<gene>
    <name evidence="14" type="ORF">LAESUDRAFT_808100</name>
</gene>
<evidence type="ECO:0000256" key="4">
    <source>
        <dbReference type="ARBA" id="ARBA00022824"/>
    </source>
</evidence>
<keyword evidence="13" id="KW-0812">Transmembrane</keyword>
<dbReference type="GO" id="GO:0006666">
    <property type="term" value="P:3-keto-sphinganine metabolic process"/>
    <property type="evidence" value="ECO:0007669"/>
    <property type="project" value="InterPro"/>
</dbReference>
<feature type="coiled-coil region" evidence="12">
    <location>
        <begin position="41"/>
        <end position="68"/>
    </location>
</feature>
<reference evidence="14 15" key="1">
    <citation type="journal article" date="2016" name="Mol. Biol. Evol.">
        <title>Comparative Genomics of Early-Diverging Mushroom-Forming Fungi Provides Insights into the Origins of Lignocellulose Decay Capabilities.</title>
        <authorList>
            <person name="Nagy L.G."/>
            <person name="Riley R."/>
            <person name="Tritt A."/>
            <person name="Adam C."/>
            <person name="Daum C."/>
            <person name="Floudas D."/>
            <person name="Sun H."/>
            <person name="Yadav J.S."/>
            <person name="Pangilinan J."/>
            <person name="Larsson K.H."/>
            <person name="Matsuura K."/>
            <person name="Barry K."/>
            <person name="Labutti K."/>
            <person name="Kuo R."/>
            <person name="Ohm R.A."/>
            <person name="Bhattacharya S.S."/>
            <person name="Shirouzu T."/>
            <person name="Yoshinaga Y."/>
            <person name="Martin F.M."/>
            <person name="Grigoriev I.V."/>
            <person name="Hibbett D.S."/>
        </authorList>
    </citation>
    <scope>NUCLEOTIDE SEQUENCE [LARGE SCALE GENOMIC DNA]</scope>
    <source>
        <strain evidence="14 15">93-53</strain>
    </source>
</reference>